<evidence type="ECO:0000313" key="4">
    <source>
        <dbReference type="EMBL" id="ABG49617.1"/>
    </source>
</evidence>
<dbReference type="PANTHER" id="PTHR10605">
    <property type="entry name" value="HEPARAN SULFATE SULFOTRANSFERASE"/>
    <property type="match status" value="1"/>
</dbReference>
<dbReference type="KEGG" id="ter:Tery_0120"/>
<dbReference type="PANTHER" id="PTHR10605:SF56">
    <property type="entry name" value="BIFUNCTIONAL HEPARAN SULFATE N-DEACETYLASE_N-SULFOTRANSFERASE"/>
    <property type="match status" value="1"/>
</dbReference>
<evidence type="ECO:0000256" key="1">
    <source>
        <dbReference type="ARBA" id="ARBA00022679"/>
    </source>
</evidence>
<protein>
    <submittedName>
        <fullName evidence="4">Sulfotransferase</fullName>
    </submittedName>
</protein>
<evidence type="ECO:0000259" key="3">
    <source>
        <dbReference type="Pfam" id="PF00685"/>
    </source>
</evidence>
<organism evidence="4">
    <name type="scientific">Trichodesmium erythraeum (strain IMS101)</name>
    <dbReference type="NCBI Taxonomy" id="203124"/>
    <lineage>
        <taxon>Bacteria</taxon>
        <taxon>Bacillati</taxon>
        <taxon>Cyanobacteriota</taxon>
        <taxon>Cyanophyceae</taxon>
        <taxon>Oscillatoriophycideae</taxon>
        <taxon>Oscillatoriales</taxon>
        <taxon>Microcoleaceae</taxon>
        <taxon>Trichodesmium</taxon>
    </lineage>
</organism>
<dbReference type="HOGENOM" id="CLU_017703_1_1_3"/>
<dbReference type="RefSeq" id="WP_011610015.1">
    <property type="nucleotide sequence ID" value="NC_008312.1"/>
</dbReference>
<proteinExistence type="predicted"/>
<dbReference type="OrthoDB" id="9797480at2"/>
<feature type="domain" description="Sulfotransferase" evidence="3">
    <location>
        <begin position="115"/>
        <end position="250"/>
    </location>
</feature>
<dbReference type="EMBL" id="CP000393">
    <property type="protein sequence ID" value="ABG49617.1"/>
    <property type="molecule type" value="Genomic_DNA"/>
</dbReference>
<dbReference type="GO" id="GO:0008146">
    <property type="term" value="F:sulfotransferase activity"/>
    <property type="evidence" value="ECO:0007669"/>
    <property type="project" value="InterPro"/>
</dbReference>
<dbReference type="InterPro" id="IPR037359">
    <property type="entry name" value="NST/OST"/>
</dbReference>
<dbReference type="eggNOG" id="COG0457">
    <property type="taxonomic scope" value="Bacteria"/>
</dbReference>
<accession>Q11A57</accession>
<keyword evidence="1 4" id="KW-0808">Transferase</keyword>
<name>Q11A57_TRIEI</name>
<evidence type="ECO:0000256" key="2">
    <source>
        <dbReference type="ARBA" id="ARBA00023180"/>
    </source>
</evidence>
<dbReference type="STRING" id="203124.Tery_0120"/>
<dbReference type="Gene3D" id="3.40.50.300">
    <property type="entry name" value="P-loop containing nucleotide triphosphate hydrolases"/>
    <property type="match status" value="1"/>
</dbReference>
<dbReference type="InterPro" id="IPR027417">
    <property type="entry name" value="P-loop_NTPase"/>
</dbReference>
<dbReference type="AlphaFoldDB" id="Q11A57"/>
<dbReference type="Pfam" id="PF00685">
    <property type="entry name" value="Sulfotransfer_1"/>
    <property type="match status" value="1"/>
</dbReference>
<dbReference type="InterPro" id="IPR000863">
    <property type="entry name" value="Sulfotransferase_dom"/>
</dbReference>
<keyword evidence="2" id="KW-0325">Glycoprotein</keyword>
<gene>
    <name evidence="4" type="ordered locus">Tery_0120</name>
</gene>
<sequence length="281" mass="33180">MDSKDIEQFILKFDVAALHKQRNKILNKPNLIGVGAGRCGTTSLYQYLAAHKDVYMSPVKEINYFGIRNTEKNKYGITFREYLYYFMGAESQKCIGEISPIYLGIPECASLINEKLGNIKILITIRDPIERMISHYKHHLDKHQINDLNEYCEKGLKILRDHEEKKYQLNWFHPVKNMTQSLYFEGVKRYIQQFGKENVLIITYDQLKKHSKVVLKEINQFLAIEDVEQELYKANSSPKDRDKDFQLNRETMKELLEKFNEDLAKLDELTGLKTTHWLEKY</sequence>
<reference evidence="4" key="1">
    <citation type="submission" date="2006-06" db="EMBL/GenBank/DDBJ databases">
        <title>Complete sequence of Trichodesmium erythraeum IMS101.</title>
        <authorList>
            <consortium name="US DOE Joint Genome Institute"/>
            <person name="Copeland A."/>
            <person name="Lucas S."/>
            <person name="Lapidus A."/>
            <person name="Barry K."/>
            <person name="Detter J.C."/>
            <person name="Glavina del Rio T."/>
            <person name="Hammon N."/>
            <person name="Israni S."/>
            <person name="Dalin E."/>
            <person name="Tice H."/>
            <person name="Pitluck S."/>
            <person name="Kiss H."/>
            <person name="Munk A.C."/>
            <person name="Brettin T."/>
            <person name="Bruce D."/>
            <person name="Han C."/>
            <person name="Tapia R."/>
            <person name="Gilna P."/>
            <person name="Schmutz J."/>
            <person name="Larimer F."/>
            <person name="Land M."/>
            <person name="Hauser L."/>
            <person name="Kyrpides N."/>
            <person name="Kim E."/>
            <person name="Richardson P."/>
        </authorList>
    </citation>
    <scope>NUCLEOTIDE SEQUENCE [LARGE SCALE GENOMIC DNA]</scope>
    <source>
        <strain evidence="4">IMS101</strain>
    </source>
</reference>
<dbReference type="SUPFAM" id="SSF52540">
    <property type="entry name" value="P-loop containing nucleoside triphosphate hydrolases"/>
    <property type="match status" value="1"/>
</dbReference>